<comment type="subcellular location">
    <subcellularLocation>
        <location evidence="1">Cell membrane</location>
        <topology evidence="1">Multi-pass membrane protein</topology>
    </subcellularLocation>
</comment>
<feature type="transmembrane region" description="Helical" evidence="6">
    <location>
        <begin position="100"/>
        <end position="119"/>
    </location>
</feature>
<reference evidence="8 9" key="1">
    <citation type="submission" date="2013-08" db="EMBL/GenBank/DDBJ databases">
        <authorList>
            <person name="Durkin A.S."/>
            <person name="Haft D.R."/>
            <person name="McCorrison J."/>
            <person name="Torralba M."/>
            <person name="Gillis M."/>
            <person name="Haft D.H."/>
            <person name="Methe B."/>
            <person name="Sutton G."/>
            <person name="Nelson K.E."/>
        </authorList>
    </citation>
    <scope>NUCLEOTIDE SEQUENCE [LARGE SCALE GENOMIC DNA]</scope>
    <source>
        <strain evidence="8 9">F0067</strain>
    </source>
</reference>
<proteinExistence type="predicted"/>
<evidence type="ECO:0000259" key="7">
    <source>
        <dbReference type="Pfam" id="PF00892"/>
    </source>
</evidence>
<evidence type="ECO:0000256" key="2">
    <source>
        <dbReference type="ARBA" id="ARBA00022475"/>
    </source>
</evidence>
<evidence type="ECO:0000256" key="3">
    <source>
        <dbReference type="ARBA" id="ARBA00022692"/>
    </source>
</evidence>
<dbReference type="SUPFAM" id="SSF103481">
    <property type="entry name" value="Multidrug resistance efflux transporter EmrE"/>
    <property type="match status" value="2"/>
</dbReference>
<feature type="transmembrane region" description="Helical" evidence="6">
    <location>
        <begin position="68"/>
        <end position="88"/>
    </location>
</feature>
<sequence length="323" mass="35050">MPKSMPEIQKQKTMAEMKEKTNAGIFQKPPFVSLFALSAAIAWGWAYPLIKLGFLEFGISPDMTGSKILFAGIRFCLSGLIILMTAKASHKDFNCKTKGSWWYILLFCLVNTTLHYSFFYIGLSHSAGSRAAILNSQSVFSVVIFACMFFKSDRLTFNKLTGCIIGFAGVLSLNLGSEESGRFTWLGDGMIILNALCGATASLMTRGLGKRIDVFIGTGLSLAIGGAFLIIPGLCLGGRLPTVTILGCVYLSLLVGISTIGFTLYNKLLTCNPVGKVAIYNSLIPVIGAVTSCLCLHEPFHWKYLIAGTLSTLGIYLINRQKE</sequence>
<keyword evidence="4 6" id="KW-1133">Transmembrane helix</keyword>
<keyword evidence="3 6" id="KW-0812">Transmembrane</keyword>
<dbReference type="PATRIC" id="fig|1115809.3.peg.2377"/>
<keyword evidence="2" id="KW-1003">Cell membrane</keyword>
<accession>U2QAE4</accession>
<evidence type="ECO:0000256" key="6">
    <source>
        <dbReference type="SAM" id="Phobius"/>
    </source>
</evidence>
<dbReference type="AlphaFoldDB" id="U2QAE4"/>
<name>U2QAE4_9BACT</name>
<evidence type="ECO:0000256" key="5">
    <source>
        <dbReference type="ARBA" id="ARBA00023136"/>
    </source>
</evidence>
<dbReference type="Proteomes" id="UP000016648">
    <property type="component" value="Unassembled WGS sequence"/>
</dbReference>
<feature type="domain" description="EamA" evidence="7">
    <location>
        <begin position="186"/>
        <end position="319"/>
    </location>
</feature>
<dbReference type="InterPro" id="IPR037185">
    <property type="entry name" value="EmrE-like"/>
</dbReference>
<feature type="transmembrane region" description="Helical" evidence="6">
    <location>
        <begin position="212"/>
        <end position="231"/>
    </location>
</feature>
<comment type="caution">
    <text evidence="8">The sequence shown here is derived from an EMBL/GenBank/DDBJ whole genome shotgun (WGS) entry which is preliminary data.</text>
</comment>
<evidence type="ECO:0000256" key="4">
    <source>
        <dbReference type="ARBA" id="ARBA00022989"/>
    </source>
</evidence>
<protein>
    <submittedName>
        <fullName evidence="8">EamA-like transporter family protein</fullName>
    </submittedName>
</protein>
<feature type="domain" description="EamA" evidence="7">
    <location>
        <begin position="33"/>
        <end position="174"/>
    </location>
</feature>
<dbReference type="PANTHER" id="PTHR32322:SF18">
    <property type="entry name" value="S-ADENOSYLMETHIONINE_S-ADENOSYLHOMOCYSTEINE TRANSPORTER"/>
    <property type="match status" value="1"/>
</dbReference>
<dbReference type="EMBL" id="AWEY01000039">
    <property type="protein sequence ID" value="ERK38298.1"/>
    <property type="molecule type" value="Genomic_DNA"/>
</dbReference>
<feature type="transmembrane region" description="Helical" evidence="6">
    <location>
        <begin position="300"/>
        <end position="318"/>
    </location>
</feature>
<evidence type="ECO:0000313" key="8">
    <source>
        <dbReference type="EMBL" id="ERK38298.1"/>
    </source>
</evidence>
<feature type="transmembrane region" description="Helical" evidence="6">
    <location>
        <begin position="243"/>
        <end position="265"/>
    </location>
</feature>
<dbReference type="GO" id="GO:0005886">
    <property type="term" value="C:plasma membrane"/>
    <property type="evidence" value="ECO:0007669"/>
    <property type="project" value="UniProtKB-SubCell"/>
</dbReference>
<dbReference type="PANTHER" id="PTHR32322">
    <property type="entry name" value="INNER MEMBRANE TRANSPORTER"/>
    <property type="match status" value="1"/>
</dbReference>
<organism evidence="8 9">
    <name type="scientific">Segatella baroniae F0067</name>
    <dbReference type="NCBI Taxonomy" id="1115809"/>
    <lineage>
        <taxon>Bacteria</taxon>
        <taxon>Pseudomonadati</taxon>
        <taxon>Bacteroidota</taxon>
        <taxon>Bacteroidia</taxon>
        <taxon>Bacteroidales</taxon>
        <taxon>Prevotellaceae</taxon>
        <taxon>Segatella</taxon>
    </lineage>
</organism>
<dbReference type="InterPro" id="IPR000620">
    <property type="entry name" value="EamA_dom"/>
</dbReference>
<keyword evidence="9" id="KW-1185">Reference proteome</keyword>
<evidence type="ECO:0000313" key="9">
    <source>
        <dbReference type="Proteomes" id="UP000016648"/>
    </source>
</evidence>
<keyword evidence="5 6" id="KW-0472">Membrane</keyword>
<evidence type="ECO:0000256" key="1">
    <source>
        <dbReference type="ARBA" id="ARBA00004651"/>
    </source>
</evidence>
<gene>
    <name evidence="8" type="ORF">HMPREF9135_0939</name>
</gene>
<dbReference type="Pfam" id="PF00892">
    <property type="entry name" value="EamA"/>
    <property type="match status" value="2"/>
</dbReference>
<dbReference type="InterPro" id="IPR050638">
    <property type="entry name" value="AA-Vitamin_Transporters"/>
</dbReference>
<feature type="transmembrane region" description="Helical" evidence="6">
    <location>
        <begin position="277"/>
        <end position="294"/>
    </location>
</feature>
<feature type="transmembrane region" description="Helical" evidence="6">
    <location>
        <begin position="131"/>
        <end position="150"/>
    </location>
</feature>